<evidence type="ECO:0000313" key="7">
    <source>
        <dbReference type="EMBL" id="KZN40224.1"/>
    </source>
</evidence>
<name>A0A166XE72_9GAMM</name>
<gene>
    <name evidence="7" type="ORF">N475_12210</name>
</gene>
<feature type="domain" description="HemY N-terminal" evidence="6">
    <location>
        <begin position="33"/>
        <end position="104"/>
    </location>
</feature>
<protein>
    <recommendedName>
        <fullName evidence="6">HemY N-terminal domain-containing protein</fullName>
    </recommendedName>
</protein>
<comment type="subcellular location">
    <subcellularLocation>
        <location evidence="1">Membrane</location>
    </subcellularLocation>
</comment>
<comment type="caution">
    <text evidence="7">The sequence shown here is derived from an EMBL/GenBank/DDBJ whole genome shotgun (WGS) entry which is preliminary data.</text>
</comment>
<dbReference type="EMBL" id="AUYB01000096">
    <property type="protein sequence ID" value="KZN40224.1"/>
    <property type="molecule type" value="Genomic_DNA"/>
</dbReference>
<evidence type="ECO:0000256" key="3">
    <source>
        <dbReference type="ARBA" id="ARBA00022989"/>
    </source>
</evidence>
<evidence type="ECO:0000256" key="4">
    <source>
        <dbReference type="ARBA" id="ARBA00023136"/>
    </source>
</evidence>
<evidence type="ECO:0000259" key="6">
    <source>
        <dbReference type="Pfam" id="PF07219"/>
    </source>
</evidence>
<evidence type="ECO:0000256" key="1">
    <source>
        <dbReference type="ARBA" id="ARBA00004370"/>
    </source>
</evidence>
<accession>A0A166XE72</accession>
<dbReference type="PATRIC" id="fig|1365250.3.peg.1671"/>
<dbReference type="Proteomes" id="UP000076643">
    <property type="component" value="Unassembled WGS sequence"/>
</dbReference>
<dbReference type="InterPro" id="IPR010817">
    <property type="entry name" value="HemY_N"/>
</dbReference>
<keyword evidence="2 5" id="KW-0812">Transmembrane</keyword>
<dbReference type="AlphaFoldDB" id="A0A166XE72"/>
<feature type="transmembrane region" description="Helical" evidence="5">
    <location>
        <begin position="47"/>
        <end position="65"/>
    </location>
</feature>
<reference evidence="7 8" key="1">
    <citation type="submission" date="2013-07" db="EMBL/GenBank/DDBJ databases">
        <title>Comparative Genomic and Metabolomic Analysis of Twelve Strains of Pseudoalteromonas luteoviolacea.</title>
        <authorList>
            <person name="Vynne N.G."/>
            <person name="Mansson M."/>
            <person name="Gram L."/>
        </authorList>
    </citation>
    <scope>NUCLEOTIDE SEQUENCE [LARGE SCALE GENOMIC DNA]</scope>
    <source>
        <strain evidence="7 8">DSM 6061</strain>
    </source>
</reference>
<evidence type="ECO:0000256" key="5">
    <source>
        <dbReference type="SAM" id="Phobius"/>
    </source>
</evidence>
<evidence type="ECO:0000256" key="2">
    <source>
        <dbReference type="ARBA" id="ARBA00022692"/>
    </source>
</evidence>
<keyword evidence="3 5" id="KW-1133">Transmembrane helix</keyword>
<keyword evidence="8" id="KW-1185">Reference proteome</keyword>
<dbReference type="GO" id="GO:0016020">
    <property type="term" value="C:membrane"/>
    <property type="evidence" value="ECO:0007669"/>
    <property type="project" value="UniProtKB-SubCell"/>
</dbReference>
<proteinExistence type="predicted"/>
<dbReference type="Pfam" id="PF07219">
    <property type="entry name" value="HemY_N"/>
    <property type="match status" value="1"/>
</dbReference>
<sequence length="381" mass="43197">MRQFIKRTLFVLIVILLFCAVLAGSHLLIDEKGYVLVSFGQYTIESTLVSLLFIAVITVFVMWLTTKLAKTVWRVIRGVTARRTKKRQQREEDAFTQSVWALINNQPDSLGYTLQLSEFPEKWRDQQLAIQAKAALHIGQKVVAREYLQQLSESAQSKVSELWLAAEQDTQALTSLAPQAQMKKASPTELNAYVSALLQAKDWDTLQSTIEQRHKQLQWSGTQWSQFFAAYFEAILRHSDKDIHALYGAFPRALRGQSHEAYVHACVRFGHIEVVRKELLKMLKKSQYQELATILQYAGGGDIELRKAIQAQLKKQPDQTELLFCLASLANGEGDHGLAAKIFDSLSSAPWQALWQHQAEIAFAKTGQFEKAYLLVSNVQN</sequence>
<evidence type="ECO:0000313" key="8">
    <source>
        <dbReference type="Proteomes" id="UP000076643"/>
    </source>
</evidence>
<organism evidence="7 8">
    <name type="scientific">Pseudoalteromonas luteoviolacea DSM 6061</name>
    <dbReference type="NCBI Taxonomy" id="1365250"/>
    <lineage>
        <taxon>Bacteria</taxon>
        <taxon>Pseudomonadati</taxon>
        <taxon>Pseudomonadota</taxon>
        <taxon>Gammaproteobacteria</taxon>
        <taxon>Alteromonadales</taxon>
        <taxon>Pseudoalteromonadaceae</taxon>
        <taxon>Pseudoalteromonas</taxon>
    </lineage>
</organism>
<dbReference type="RefSeq" id="WP_063364999.1">
    <property type="nucleotide sequence ID" value="NZ_AQHB01000037.1"/>
</dbReference>
<keyword evidence="4 5" id="KW-0472">Membrane</keyword>